<feature type="compositionally biased region" description="Polar residues" evidence="1">
    <location>
        <begin position="78"/>
        <end position="94"/>
    </location>
</feature>
<evidence type="ECO:0000256" key="1">
    <source>
        <dbReference type="SAM" id="MobiDB-lite"/>
    </source>
</evidence>
<comment type="caution">
    <text evidence="3">The sequence shown here is derived from an EMBL/GenBank/DDBJ whole genome shotgun (WGS) entry which is preliminary data.</text>
</comment>
<protein>
    <submittedName>
        <fullName evidence="3">DUF4430 domain-containing protein</fullName>
    </submittedName>
</protein>
<evidence type="ECO:0000313" key="4">
    <source>
        <dbReference type="Proteomes" id="UP000309673"/>
    </source>
</evidence>
<sequence>MNKKREEGTVVAKRWRAIVKAAGMGVVFLFLMSACTEQGQVPSDVPPATPAVQSGGESSASPHETNRSRISEPGPSPSAVSPDTPQPAQSTATASPSERPSDSSPASGSEASKPKPEPSASPSPAPKPASPSPAPAAKEITLSVAGNAEWGTILTPEKVALKTKDTVADLLIRTLKAHKLAYEKRGSGALFYVVGIDGLYEFDDGPTSGWKYRVNGKEPGEGAGSVEPKPGDRIEWFYTSEDADALSGGKGSAP</sequence>
<dbReference type="OrthoDB" id="2356646at2"/>
<dbReference type="EMBL" id="SUPK01000011">
    <property type="protein sequence ID" value="TJY38943.1"/>
    <property type="molecule type" value="Genomic_DNA"/>
</dbReference>
<evidence type="ECO:0000259" key="2">
    <source>
        <dbReference type="Pfam" id="PF14478"/>
    </source>
</evidence>
<evidence type="ECO:0000313" key="3">
    <source>
        <dbReference type="EMBL" id="TJY38943.1"/>
    </source>
</evidence>
<feature type="domain" description="Transcobalamin-like C-terminal" evidence="2">
    <location>
        <begin position="165"/>
        <end position="239"/>
    </location>
</feature>
<keyword evidence="4" id="KW-1185">Reference proteome</keyword>
<feature type="compositionally biased region" description="Pro residues" evidence="1">
    <location>
        <begin position="117"/>
        <end position="134"/>
    </location>
</feature>
<dbReference type="InterPro" id="IPR027954">
    <property type="entry name" value="Transcobalamin-like_C"/>
</dbReference>
<proteinExistence type="predicted"/>
<dbReference type="Proteomes" id="UP000309673">
    <property type="component" value="Unassembled WGS sequence"/>
</dbReference>
<accession>A0A4U0F381</accession>
<feature type="compositionally biased region" description="Low complexity" evidence="1">
    <location>
        <begin position="95"/>
        <end position="111"/>
    </location>
</feature>
<dbReference type="AlphaFoldDB" id="A0A4U0F381"/>
<feature type="compositionally biased region" description="Polar residues" evidence="1">
    <location>
        <begin position="51"/>
        <end position="63"/>
    </location>
</feature>
<dbReference type="Pfam" id="PF14478">
    <property type="entry name" value="DUF4430"/>
    <property type="match status" value="1"/>
</dbReference>
<dbReference type="Gene3D" id="2.170.130.30">
    <property type="match status" value="1"/>
</dbReference>
<organism evidence="3 4">
    <name type="scientific">Cohnella pontilimi</name>
    <dbReference type="NCBI Taxonomy" id="2564100"/>
    <lineage>
        <taxon>Bacteria</taxon>
        <taxon>Bacillati</taxon>
        <taxon>Bacillota</taxon>
        <taxon>Bacilli</taxon>
        <taxon>Bacillales</taxon>
        <taxon>Paenibacillaceae</taxon>
        <taxon>Cohnella</taxon>
    </lineage>
</organism>
<name>A0A4U0F381_9BACL</name>
<dbReference type="PROSITE" id="PS51257">
    <property type="entry name" value="PROKAR_LIPOPROTEIN"/>
    <property type="match status" value="1"/>
</dbReference>
<feature type="region of interest" description="Disordered" evidence="1">
    <location>
        <begin position="38"/>
        <end position="135"/>
    </location>
</feature>
<gene>
    <name evidence="3" type="ORF">E5161_19115</name>
</gene>
<reference evidence="3 4" key="1">
    <citation type="submission" date="2019-04" db="EMBL/GenBank/DDBJ databases">
        <title>Cohnella sp. nov., isolated from soil.</title>
        <authorList>
            <person name="Kim W."/>
        </authorList>
    </citation>
    <scope>NUCLEOTIDE SEQUENCE [LARGE SCALE GENOMIC DNA]</scope>
    <source>
        <strain evidence="3 4">CAU 1483</strain>
    </source>
</reference>